<feature type="compositionally biased region" description="Polar residues" evidence="5">
    <location>
        <begin position="123"/>
        <end position="143"/>
    </location>
</feature>
<feature type="region of interest" description="Disordered" evidence="5">
    <location>
        <begin position="375"/>
        <end position="401"/>
    </location>
</feature>
<dbReference type="InterPro" id="IPR010666">
    <property type="entry name" value="Znf_GRF"/>
</dbReference>
<accession>A0A2B7ZTI2</accession>
<feature type="compositionally biased region" description="Basic and acidic residues" evidence="5">
    <location>
        <begin position="278"/>
        <end position="297"/>
    </location>
</feature>
<evidence type="ECO:0000256" key="3">
    <source>
        <dbReference type="ARBA" id="ARBA00022833"/>
    </source>
</evidence>
<keyword evidence="3" id="KW-0862">Zinc</keyword>
<feature type="region of interest" description="Disordered" evidence="5">
    <location>
        <begin position="227"/>
        <end position="353"/>
    </location>
</feature>
<comment type="caution">
    <text evidence="7">The sequence shown here is derived from an EMBL/GenBank/DDBJ whole genome shotgun (WGS) entry which is preliminary data.</text>
</comment>
<dbReference type="GO" id="GO:0008270">
    <property type="term" value="F:zinc ion binding"/>
    <property type="evidence" value="ECO:0007669"/>
    <property type="project" value="UniProtKB-KW"/>
</dbReference>
<proteinExistence type="predicted"/>
<evidence type="ECO:0000313" key="7">
    <source>
        <dbReference type="EMBL" id="PGH36493.1"/>
    </source>
</evidence>
<dbReference type="PANTHER" id="PTHR33680:SF1">
    <property type="entry name" value="OS05G0489500 PROTEIN"/>
    <property type="match status" value="1"/>
</dbReference>
<dbReference type="STRING" id="73230.A0A2B7ZTI2"/>
<dbReference type="Pfam" id="PF06839">
    <property type="entry name" value="Zn_ribbon_GRF"/>
    <property type="match status" value="1"/>
</dbReference>
<feature type="compositionally biased region" description="Polar residues" evidence="5">
    <location>
        <begin position="316"/>
        <end position="346"/>
    </location>
</feature>
<feature type="region of interest" description="Disordered" evidence="5">
    <location>
        <begin position="113"/>
        <end position="198"/>
    </location>
</feature>
<feature type="domain" description="GRF-type" evidence="6">
    <location>
        <begin position="50"/>
        <end position="94"/>
    </location>
</feature>
<reference evidence="7 8" key="1">
    <citation type="submission" date="2017-10" db="EMBL/GenBank/DDBJ databases">
        <title>Comparative genomics in systemic dimorphic fungi from Ajellomycetaceae.</title>
        <authorList>
            <person name="Munoz J.F."/>
            <person name="Mcewen J.G."/>
            <person name="Clay O.K."/>
            <person name="Cuomo C.A."/>
        </authorList>
    </citation>
    <scope>NUCLEOTIDE SEQUENCE [LARGE SCALE GENOMIC DNA]</scope>
    <source>
        <strain evidence="7 8">UAMH4076</strain>
    </source>
</reference>
<evidence type="ECO:0000259" key="6">
    <source>
        <dbReference type="PROSITE" id="PS51999"/>
    </source>
</evidence>
<dbReference type="EMBL" id="PDND01000007">
    <property type="protein sequence ID" value="PGH36493.1"/>
    <property type="molecule type" value="Genomic_DNA"/>
</dbReference>
<dbReference type="AlphaFoldDB" id="A0A2B7ZTI2"/>
<organism evidence="7 8">
    <name type="scientific">[Emmonsia] crescens</name>
    <dbReference type="NCBI Taxonomy" id="73230"/>
    <lineage>
        <taxon>Eukaryota</taxon>
        <taxon>Fungi</taxon>
        <taxon>Dikarya</taxon>
        <taxon>Ascomycota</taxon>
        <taxon>Pezizomycotina</taxon>
        <taxon>Eurotiomycetes</taxon>
        <taxon>Eurotiomycetidae</taxon>
        <taxon>Onygenales</taxon>
        <taxon>Ajellomycetaceae</taxon>
        <taxon>Emergomyces</taxon>
    </lineage>
</organism>
<dbReference type="Proteomes" id="UP000226031">
    <property type="component" value="Unassembled WGS sequence"/>
</dbReference>
<evidence type="ECO:0000256" key="5">
    <source>
        <dbReference type="SAM" id="MobiDB-lite"/>
    </source>
</evidence>
<dbReference type="VEuPathDB" id="FungiDB:EMCG_07567"/>
<evidence type="ECO:0000313" key="8">
    <source>
        <dbReference type="Proteomes" id="UP000226031"/>
    </source>
</evidence>
<evidence type="ECO:0000256" key="4">
    <source>
        <dbReference type="PROSITE-ProRule" id="PRU01343"/>
    </source>
</evidence>
<keyword evidence="1" id="KW-0479">Metal-binding</keyword>
<dbReference type="PANTHER" id="PTHR33680">
    <property type="entry name" value="OS07G0190500 PROTEIN"/>
    <property type="match status" value="1"/>
</dbReference>
<name>A0A2B7ZTI2_9EURO</name>
<protein>
    <recommendedName>
        <fullName evidence="6">GRF-type domain-containing protein</fullName>
    </recommendedName>
</protein>
<dbReference type="PROSITE" id="PS51999">
    <property type="entry name" value="ZF_GRF"/>
    <property type="match status" value="1"/>
</dbReference>
<feature type="region of interest" description="Disordered" evidence="5">
    <location>
        <begin position="1"/>
        <end position="34"/>
    </location>
</feature>
<feature type="compositionally biased region" description="Low complexity" evidence="5">
    <location>
        <begin position="113"/>
        <end position="122"/>
    </location>
</feature>
<sequence length="500" mass="54870">MFTRHNPSPSTPSARDRNNQPASASRGFSTPSRSTAVPLRGLLVNGVWHCNCEPRRQADHFQTKNGGRNHGRWFYTCPKPQGKRCNFFLWEDEAEIRESDMMKVLKGAEAGTGAEAEAAGGTVSNANTGSMPSISSGFMNRTPSRPLAQASIDARTGLLTPKSGTKRNRDDEGRYGYGYGMNSVSGMGSPSKKSRMEDVFVQREGEKEADDDSFGWDDDLEGSVVEQLDSQVDSQQKQKQKQQKGRGQGIFQPSTPRRSPGWFRDGQGLFMSEDEDEAAHGDGEDGSQHGQRDRDPTGLDDPSSRSFAPDQPPNDSPSTSLSRLLAPQTTRSTSTYEHNTATTPSRTAIADPFDLAAPSTPTPTRFNSTLLLHRDSQQEPPATAPSVIYSTTTSTSSPQKTGTIVSQTLALLSKHDIRMPPAAKRELVALLNMEYLRTQGIIKGRDISRAAVQSRDAQIQRLRGRIEVLEAEREGFRLGRLSRDSARFDMLGGMEERDEG</sequence>
<gene>
    <name evidence="7" type="ORF">GX50_00680</name>
</gene>
<evidence type="ECO:0000256" key="2">
    <source>
        <dbReference type="ARBA" id="ARBA00022771"/>
    </source>
</evidence>
<keyword evidence="8" id="KW-1185">Reference proteome</keyword>
<evidence type="ECO:0000256" key="1">
    <source>
        <dbReference type="ARBA" id="ARBA00022723"/>
    </source>
</evidence>
<keyword evidence="2 4" id="KW-0863">Zinc-finger</keyword>